<dbReference type="AlphaFoldDB" id="A0A7W6H391"/>
<dbReference type="RefSeq" id="WP_183198917.1">
    <property type="nucleotide sequence ID" value="NZ_JACIEK010000001.1"/>
</dbReference>
<evidence type="ECO:0000256" key="1">
    <source>
        <dbReference type="SAM" id="Phobius"/>
    </source>
</evidence>
<protein>
    <submittedName>
        <fullName evidence="2">Biopolymer transport protein ExbB/TolQ</fullName>
    </submittedName>
</protein>
<reference evidence="2 3" key="1">
    <citation type="submission" date="2020-08" db="EMBL/GenBank/DDBJ databases">
        <title>Genomic Encyclopedia of Type Strains, Phase IV (KMG-IV): sequencing the most valuable type-strain genomes for metagenomic binning, comparative biology and taxonomic classification.</title>
        <authorList>
            <person name="Goeker M."/>
        </authorList>
    </citation>
    <scope>NUCLEOTIDE SEQUENCE [LARGE SCALE GENOMIC DNA]</scope>
    <source>
        <strain evidence="2 3">DSM 102238</strain>
    </source>
</reference>
<feature type="transmembrane region" description="Helical" evidence="1">
    <location>
        <begin position="26"/>
        <end position="46"/>
    </location>
</feature>
<evidence type="ECO:0000313" key="3">
    <source>
        <dbReference type="Proteomes" id="UP000542776"/>
    </source>
</evidence>
<keyword evidence="1" id="KW-0812">Transmembrane</keyword>
<keyword evidence="1" id="KW-1133">Transmembrane helix</keyword>
<organism evidence="2 3">
    <name type="scientific">Aureimonas pseudogalii</name>
    <dbReference type="NCBI Taxonomy" id="1744844"/>
    <lineage>
        <taxon>Bacteria</taxon>
        <taxon>Pseudomonadati</taxon>
        <taxon>Pseudomonadota</taxon>
        <taxon>Alphaproteobacteria</taxon>
        <taxon>Hyphomicrobiales</taxon>
        <taxon>Aurantimonadaceae</taxon>
        <taxon>Aureimonas</taxon>
    </lineage>
</organism>
<evidence type="ECO:0000313" key="2">
    <source>
        <dbReference type="EMBL" id="MBB3997460.1"/>
    </source>
</evidence>
<accession>A0A7W6H391</accession>
<feature type="transmembrane region" description="Helical" evidence="1">
    <location>
        <begin position="148"/>
        <end position="172"/>
    </location>
</feature>
<gene>
    <name evidence="2" type="ORF">GGR04_001281</name>
</gene>
<feature type="transmembrane region" description="Helical" evidence="1">
    <location>
        <begin position="201"/>
        <end position="224"/>
    </location>
</feature>
<feature type="transmembrane region" description="Helical" evidence="1">
    <location>
        <begin position="58"/>
        <end position="79"/>
    </location>
</feature>
<sequence>MQVLSPSPENARPLDAGAERLGSPMVFLYAMIVFLALAGFVAMILGRQISEAFVTNRGLNGLIGGVLVVGVLLALLQILRLRREVRWVNALREGELEGGKVASPKLLAPMAALVAGRRHPMALGQTAARSVLDSVATRLDEARDTSRYLVGLLVFLGLLGTFWGLLTTIGSISSTIQSLDPGTGDAASVLDSVKNGLAAPLSGMGTAFSSSLFGLSGSLVLGFLDLQVGRAQNRFYVELEDWLSTVTDTGRSEALAALPPAQGGAVALPIQNGAEEFRLLSDRINRLVLEQSTSPRTSAAMASLAESIQGLVQHMRGEQQMMRDYIENQVDEQRQMRLVMERLNHSISEIERN</sequence>
<comment type="caution">
    <text evidence="2">The sequence shown here is derived from an EMBL/GenBank/DDBJ whole genome shotgun (WGS) entry which is preliminary data.</text>
</comment>
<name>A0A7W6H391_9HYPH</name>
<dbReference type="EMBL" id="JACIEK010000001">
    <property type="protein sequence ID" value="MBB3997460.1"/>
    <property type="molecule type" value="Genomic_DNA"/>
</dbReference>
<keyword evidence="1" id="KW-0472">Membrane</keyword>
<proteinExistence type="predicted"/>
<keyword evidence="3" id="KW-1185">Reference proteome</keyword>
<dbReference type="Proteomes" id="UP000542776">
    <property type="component" value="Unassembled WGS sequence"/>
</dbReference>